<keyword evidence="3 5" id="KW-0653">Protein transport</keyword>
<dbReference type="EMBL" id="KN882048">
    <property type="protein sequence ID" value="KIY45352.1"/>
    <property type="molecule type" value="Genomic_DNA"/>
</dbReference>
<evidence type="ECO:0000256" key="5">
    <source>
        <dbReference type="RuleBase" id="RU367043"/>
    </source>
</evidence>
<dbReference type="GO" id="GO:0005743">
    <property type="term" value="C:mitochondrial inner membrane"/>
    <property type="evidence" value="ECO:0007669"/>
    <property type="project" value="UniProtKB-SubCell"/>
</dbReference>
<dbReference type="OrthoDB" id="344165at2759"/>
<protein>
    <recommendedName>
        <fullName evidence="5">Mitochondrial import inner membrane translocase subunit</fullName>
    </recommendedName>
</protein>
<comment type="function">
    <text evidence="5">Mitochondrial intermembrane chaperone that participates in the import and insertion of some multi-pass transmembrane proteins into the mitochondrial inner membrane. Also required for the transfer of beta-barrel precursors from the TOM complex to the sorting and assembly machinery (SAM complex) of the outer membrane. Acts as a chaperone-like protein that protects the hydrophobic precursors from aggregation and guide them through the mitochondrial intermembrane space.</text>
</comment>
<dbReference type="InterPro" id="IPR004217">
    <property type="entry name" value="Tim10-like"/>
</dbReference>
<dbReference type="InterPro" id="IPR035427">
    <property type="entry name" value="Tim10-like_dom_sf"/>
</dbReference>
<keyword evidence="5" id="KW-0813">Transport</keyword>
<evidence type="ECO:0000259" key="6">
    <source>
        <dbReference type="Pfam" id="PF02953"/>
    </source>
</evidence>
<evidence type="ECO:0000256" key="3">
    <source>
        <dbReference type="ARBA" id="ARBA00022927"/>
    </source>
</evidence>
<organism evidence="7 8">
    <name type="scientific">Fistulina hepatica ATCC 64428</name>
    <dbReference type="NCBI Taxonomy" id="1128425"/>
    <lineage>
        <taxon>Eukaryota</taxon>
        <taxon>Fungi</taxon>
        <taxon>Dikarya</taxon>
        <taxon>Basidiomycota</taxon>
        <taxon>Agaricomycotina</taxon>
        <taxon>Agaricomycetes</taxon>
        <taxon>Agaricomycetidae</taxon>
        <taxon>Agaricales</taxon>
        <taxon>Fistulinaceae</taxon>
        <taxon>Fistulina</taxon>
    </lineage>
</organism>
<sequence>QKELEQFIMQEQVNARLQSNIQFFTNVCWKKCMTGTPGTRLSTSEQTCLVNCVERFIDATVFMVKKLEDDR</sequence>
<reference evidence="7 8" key="1">
    <citation type="journal article" date="2015" name="Fungal Genet. Biol.">
        <title>Evolution of novel wood decay mechanisms in Agaricales revealed by the genome sequences of Fistulina hepatica and Cylindrobasidium torrendii.</title>
        <authorList>
            <person name="Floudas D."/>
            <person name="Held B.W."/>
            <person name="Riley R."/>
            <person name="Nagy L.G."/>
            <person name="Koehler G."/>
            <person name="Ransdell A.S."/>
            <person name="Younus H."/>
            <person name="Chow J."/>
            <person name="Chiniquy J."/>
            <person name="Lipzen A."/>
            <person name="Tritt A."/>
            <person name="Sun H."/>
            <person name="Haridas S."/>
            <person name="LaButti K."/>
            <person name="Ohm R.A."/>
            <person name="Kues U."/>
            <person name="Blanchette R.A."/>
            <person name="Grigoriev I.V."/>
            <person name="Minto R.E."/>
            <person name="Hibbett D.S."/>
        </authorList>
    </citation>
    <scope>NUCLEOTIDE SEQUENCE [LARGE SCALE GENOMIC DNA]</scope>
    <source>
        <strain evidence="7 8">ATCC 64428</strain>
    </source>
</reference>
<keyword evidence="5" id="KW-0496">Mitochondrion</keyword>
<evidence type="ECO:0000256" key="1">
    <source>
        <dbReference type="ARBA" id="ARBA00006720"/>
    </source>
</evidence>
<comment type="subunit">
    <text evidence="5">Heterohexamer.</text>
</comment>
<evidence type="ECO:0000313" key="8">
    <source>
        <dbReference type="Proteomes" id="UP000054144"/>
    </source>
</evidence>
<comment type="domain">
    <text evidence="5">The twin CX3C motif contains 4 conserved Cys residues that form 2 disulfide bonds in the mitochondrial intermembrane space.</text>
</comment>
<evidence type="ECO:0000256" key="4">
    <source>
        <dbReference type="ARBA" id="ARBA00023010"/>
    </source>
</evidence>
<dbReference type="AlphaFoldDB" id="A0A0D7A2X8"/>
<dbReference type="SUPFAM" id="SSF144122">
    <property type="entry name" value="Tim10-like"/>
    <property type="match status" value="1"/>
</dbReference>
<keyword evidence="2 5" id="KW-0999">Mitochondrion inner membrane</keyword>
<comment type="similarity">
    <text evidence="1 5">Belongs to the small Tim family.</text>
</comment>
<keyword evidence="2 5" id="KW-0472">Membrane</keyword>
<feature type="non-terminal residue" evidence="7">
    <location>
        <position position="1"/>
    </location>
</feature>
<dbReference type="Proteomes" id="UP000054144">
    <property type="component" value="Unassembled WGS sequence"/>
</dbReference>
<dbReference type="Pfam" id="PF02953">
    <property type="entry name" value="zf-Tim10_DDP"/>
    <property type="match status" value="1"/>
</dbReference>
<dbReference type="GO" id="GO:0015031">
    <property type="term" value="P:protein transport"/>
    <property type="evidence" value="ECO:0007669"/>
    <property type="project" value="UniProtKB-KW"/>
</dbReference>
<proteinExistence type="inferred from homology"/>
<gene>
    <name evidence="7" type="ORF">FISHEDRAFT_31617</name>
</gene>
<keyword evidence="5" id="KW-0143">Chaperone</keyword>
<keyword evidence="4 5" id="KW-0811">Translocation</keyword>
<keyword evidence="5" id="KW-1015">Disulfide bond</keyword>
<feature type="domain" description="Tim10-like" evidence="6">
    <location>
        <begin position="6"/>
        <end position="68"/>
    </location>
</feature>
<feature type="non-terminal residue" evidence="7">
    <location>
        <position position="71"/>
    </location>
</feature>
<keyword evidence="8" id="KW-1185">Reference proteome</keyword>
<evidence type="ECO:0000313" key="7">
    <source>
        <dbReference type="EMBL" id="KIY45352.1"/>
    </source>
</evidence>
<accession>A0A0D7A2X8</accession>
<comment type="subcellular location">
    <subcellularLocation>
        <location evidence="5">Mitochondrion inner membrane</location>
        <topology evidence="5">Peripheral membrane protein</topology>
        <orientation evidence="5">Intermembrane side</orientation>
    </subcellularLocation>
</comment>
<name>A0A0D7A2X8_9AGAR</name>
<dbReference type="Gene3D" id="1.10.287.810">
    <property type="entry name" value="Mitochondrial import inner membrane translocase subunit tim13 like domains"/>
    <property type="match status" value="1"/>
</dbReference>
<evidence type="ECO:0000256" key="2">
    <source>
        <dbReference type="ARBA" id="ARBA00022792"/>
    </source>
</evidence>